<dbReference type="SUPFAM" id="SSF111369">
    <property type="entry name" value="HlyD-like secretion proteins"/>
    <property type="match status" value="1"/>
</dbReference>
<sequence length="569" mass="62904">MSVSRLVLLFSIAILATACESSSEIERIQKAPRPVTVFLLQQSTPTSQSLMTGSVGAWKTEKIGFEVAGRVERVLEPDTEIEGRVVDQKSNKVLVAGTVLARLYDEQYRIAVDLARAAVDVAIQRKKAVEVEIADGIPARLASAKAEQQLAKADSDRTISLLNKKVATRSDYDQAMAELQTANAAVANIEAELKTKKAELQSQEAEIQKARFQLAEAERNLRDTVLYSSFRGQVAHVEAVPGSYLDAGDPALTIQIMDPIKVELELSASMSRKFRRGDTVRIYAVDRNDQETKLEGYVYMSEPNADAETRTFTVTLLVRNRKTQLKIPPEYQSEQIARTKDIWPLNFAPIIHDGNLLMTEENAIRHDAEGAFLWKITNRRASDVSLDSERMLHVKKIRIAAGNMRIPFMGNWNFVPVTVQEGEQVDPEVDLVAGELTVSQGKPDQWDGKTILLDESSWLLRPGDTVRVSLQNEGGNAGLYVPMNAVRHHSGKTSIFIIDPDATDQTIAREVEVLLSDKSIASPHDTMLRQISPAPGVSLPAKPQMILKGMPFLRSGEPVNIVSESEAVQ</sequence>
<protein>
    <submittedName>
        <fullName evidence="3">Efflux pump membrane fusion protein</fullName>
    </submittedName>
</protein>
<keyword evidence="1" id="KW-0175">Coiled coil</keyword>
<feature type="chain" id="PRO_5045225958" evidence="2">
    <location>
        <begin position="19"/>
        <end position="569"/>
    </location>
</feature>
<dbReference type="EMBL" id="CP042910">
    <property type="protein sequence ID" value="QEG19663.1"/>
    <property type="molecule type" value="Genomic_DNA"/>
</dbReference>
<accession>A0ABX5YVB8</accession>
<dbReference type="Proteomes" id="UP000322887">
    <property type="component" value="Chromosome"/>
</dbReference>
<dbReference type="PANTHER" id="PTHR30386">
    <property type="entry name" value="MEMBRANE FUSION SUBUNIT OF EMRAB-TOLC MULTIDRUG EFFLUX PUMP"/>
    <property type="match status" value="1"/>
</dbReference>
<dbReference type="InterPro" id="IPR030190">
    <property type="entry name" value="MacA_alpha-hairpin_sf"/>
</dbReference>
<evidence type="ECO:0000256" key="1">
    <source>
        <dbReference type="SAM" id="Coils"/>
    </source>
</evidence>
<gene>
    <name evidence="3" type="ORF">GmarT_55640</name>
</gene>
<reference evidence="3 4" key="1">
    <citation type="submission" date="2019-08" db="EMBL/GenBank/DDBJ databases">
        <title>Deep-cultivation of Planctomycetes and their phenomic and genomic characterization uncovers novel biology.</title>
        <authorList>
            <person name="Wiegand S."/>
            <person name="Jogler M."/>
            <person name="Boedeker C."/>
            <person name="Pinto D."/>
            <person name="Vollmers J."/>
            <person name="Rivas-Marin E."/>
            <person name="Kohn T."/>
            <person name="Peeters S.H."/>
            <person name="Heuer A."/>
            <person name="Rast P."/>
            <person name="Oberbeckmann S."/>
            <person name="Bunk B."/>
            <person name="Jeske O."/>
            <person name="Meyerdierks A."/>
            <person name="Storesund J.E."/>
            <person name="Kallscheuer N."/>
            <person name="Luecker S."/>
            <person name="Lage O.M."/>
            <person name="Pohl T."/>
            <person name="Merkel B.J."/>
            <person name="Hornburger P."/>
            <person name="Mueller R.-W."/>
            <person name="Bruemmer F."/>
            <person name="Labrenz M."/>
            <person name="Spormann A.M."/>
            <person name="Op den Camp H."/>
            <person name="Overmann J."/>
            <person name="Amann R."/>
            <person name="Jetten M.S.M."/>
            <person name="Mascher T."/>
            <person name="Medema M.H."/>
            <person name="Devos D.P."/>
            <person name="Kaster A.-K."/>
            <person name="Ovreas L."/>
            <person name="Rohde M."/>
            <person name="Galperin M.Y."/>
            <person name="Jogler C."/>
        </authorList>
    </citation>
    <scope>NUCLEOTIDE SEQUENCE [LARGE SCALE GENOMIC DNA]</scope>
    <source>
        <strain evidence="3 4">DSM 8797</strain>
    </source>
</reference>
<evidence type="ECO:0000256" key="2">
    <source>
        <dbReference type="SAM" id="SignalP"/>
    </source>
</evidence>
<dbReference type="Gene3D" id="6.10.140.1990">
    <property type="match status" value="1"/>
</dbReference>
<dbReference type="RefSeq" id="WP_002644439.1">
    <property type="nucleotide sequence ID" value="NZ_CP042910.1"/>
</dbReference>
<name>A0ABX5YVB8_9PLAN</name>
<proteinExistence type="predicted"/>
<dbReference type="PROSITE" id="PS51257">
    <property type="entry name" value="PROKAR_LIPOPROTEIN"/>
    <property type="match status" value="1"/>
</dbReference>
<dbReference type="Gene3D" id="2.40.30.170">
    <property type="match status" value="1"/>
</dbReference>
<dbReference type="PANTHER" id="PTHR30386:SF18">
    <property type="entry name" value="INNER MEMBRANE PROTEIN YIAV-RELATED"/>
    <property type="match status" value="1"/>
</dbReference>
<dbReference type="InterPro" id="IPR050739">
    <property type="entry name" value="MFP"/>
</dbReference>
<organism evidence="3 4">
    <name type="scientific">Gimesia maris</name>
    <dbReference type="NCBI Taxonomy" id="122"/>
    <lineage>
        <taxon>Bacteria</taxon>
        <taxon>Pseudomonadati</taxon>
        <taxon>Planctomycetota</taxon>
        <taxon>Planctomycetia</taxon>
        <taxon>Planctomycetales</taxon>
        <taxon>Planctomycetaceae</taxon>
        <taxon>Gimesia</taxon>
    </lineage>
</organism>
<keyword evidence="2" id="KW-0732">Signal</keyword>
<evidence type="ECO:0000313" key="3">
    <source>
        <dbReference type="EMBL" id="QEG19663.1"/>
    </source>
</evidence>
<evidence type="ECO:0000313" key="4">
    <source>
        <dbReference type="Proteomes" id="UP000322887"/>
    </source>
</evidence>
<feature type="signal peptide" evidence="2">
    <location>
        <begin position="1"/>
        <end position="18"/>
    </location>
</feature>
<feature type="coiled-coil region" evidence="1">
    <location>
        <begin position="172"/>
        <end position="220"/>
    </location>
</feature>
<dbReference type="GeneID" id="98649987"/>
<keyword evidence="4" id="KW-1185">Reference proteome</keyword>